<keyword evidence="1" id="KW-0812">Transmembrane</keyword>
<protein>
    <submittedName>
        <fullName evidence="4">Secreted protein</fullName>
    </submittedName>
</protein>
<organism evidence="4">
    <name type="scientific">Anisakis simplex</name>
    <name type="common">Herring worm</name>
    <dbReference type="NCBI Taxonomy" id="6269"/>
    <lineage>
        <taxon>Eukaryota</taxon>
        <taxon>Metazoa</taxon>
        <taxon>Ecdysozoa</taxon>
        <taxon>Nematoda</taxon>
        <taxon>Chromadorea</taxon>
        <taxon>Rhabditida</taxon>
        <taxon>Spirurina</taxon>
        <taxon>Ascaridomorpha</taxon>
        <taxon>Ascaridoidea</taxon>
        <taxon>Anisakidae</taxon>
        <taxon>Anisakis</taxon>
        <taxon>Anisakis simplex complex</taxon>
    </lineage>
</organism>
<evidence type="ECO:0000313" key="2">
    <source>
        <dbReference type="EMBL" id="VDK17298.1"/>
    </source>
</evidence>
<evidence type="ECO:0000313" key="3">
    <source>
        <dbReference type="Proteomes" id="UP000267096"/>
    </source>
</evidence>
<accession>A0A0M3IY06</accession>
<dbReference type="EMBL" id="UYRR01000006">
    <property type="protein sequence ID" value="VDK17298.1"/>
    <property type="molecule type" value="Genomic_DNA"/>
</dbReference>
<keyword evidence="1" id="KW-1133">Transmembrane helix</keyword>
<dbReference type="WBParaSite" id="ASIM_0000011701-mRNA-1">
    <property type="protein sequence ID" value="ASIM_0000011701-mRNA-1"/>
    <property type="gene ID" value="ASIM_0000011701"/>
</dbReference>
<reference evidence="4" key="1">
    <citation type="submission" date="2017-02" db="UniProtKB">
        <authorList>
            <consortium name="WormBaseParasite"/>
        </authorList>
    </citation>
    <scope>IDENTIFICATION</scope>
</reference>
<evidence type="ECO:0000313" key="4">
    <source>
        <dbReference type="WBParaSite" id="ASIM_0000011701-mRNA-1"/>
    </source>
</evidence>
<feature type="transmembrane region" description="Helical" evidence="1">
    <location>
        <begin position="12"/>
        <end position="32"/>
    </location>
</feature>
<gene>
    <name evidence="2" type="ORF">ASIM_LOCUS32</name>
</gene>
<sequence length="142" mass="16169">MNTFLFGRELQRIIAIGLLPLIVYSNGQLIVLPTNLEFFRTTDLLSIADTMHRIKDDFISLGQQLFSTGKEGLHRIVENVQHNFARLAHSSVHTSNAFSDRATVAYANTSYQTSPEPPFVAKNNRSAKYTFRVYSNETDHEY</sequence>
<evidence type="ECO:0000256" key="1">
    <source>
        <dbReference type="SAM" id="Phobius"/>
    </source>
</evidence>
<keyword evidence="3" id="KW-1185">Reference proteome</keyword>
<dbReference type="Proteomes" id="UP000267096">
    <property type="component" value="Unassembled WGS sequence"/>
</dbReference>
<reference evidence="2 3" key="2">
    <citation type="submission" date="2018-11" db="EMBL/GenBank/DDBJ databases">
        <authorList>
            <consortium name="Pathogen Informatics"/>
        </authorList>
    </citation>
    <scope>NUCLEOTIDE SEQUENCE [LARGE SCALE GENOMIC DNA]</scope>
</reference>
<keyword evidence="1" id="KW-0472">Membrane</keyword>
<dbReference type="AlphaFoldDB" id="A0A0M3IY06"/>
<proteinExistence type="predicted"/>
<name>A0A0M3IY06_ANISI</name>